<dbReference type="InterPro" id="IPR003439">
    <property type="entry name" value="ABC_transporter-like_ATP-bd"/>
</dbReference>
<evidence type="ECO:0000256" key="5">
    <source>
        <dbReference type="ARBA" id="ARBA00022989"/>
    </source>
</evidence>
<dbReference type="PANTHER" id="PTHR24221">
    <property type="entry name" value="ATP-BINDING CASSETTE SUB-FAMILY B"/>
    <property type="match status" value="1"/>
</dbReference>
<evidence type="ECO:0000259" key="8">
    <source>
        <dbReference type="PROSITE" id="PS50893"/>
    </source>
</evidence>
<accession>A0ABN8DIE4</accession>
<keyword evidence="10" id="KW-0378">Hydrolase</keyword>
<comment type="caution">
    <text evidence="10">The sequence shown here is derived from an EMBL/GenBank/DDBJ whole genome shotgun (WGS) entry which is preliminary data.</text>
</comment>
<dbReference type="PROSITE" id="PS50929">
    <property type="entry name" value="ABC_TM1F"/>
    <property type="match status" value="1"/>
</dbReference>
<organism evidence="10 11">
    <name type="scientific">Vibrio hippocampi</name>
    <dbReference type="NCBI Taxonomy" id="654686"/>
    <lineage>
        <taxon>Bacteria</taxon>
        <taxon>Pseudomonadati</taxon>
        <taxon>Pseudomonadota</taxon>
        <taxon>Gammaproteobacteria</taxon>
        <taxon>Vibrionales</taxon>
        <taxon>Vibrionaceae</taxon>
        <taxon>Vibrio</taxon>
    </lineage>
</organism>
<dbReference type="InterPro" id="IPR039421">
    <property type="entry name" value="Type_1_exporter"/>
</dbReference>
<comment type="subcellular location">
    <subcellularLocation>
        <location evidence="1">Cell membrane</location>
        <topology evidence="1">Multi-pass membrane protein</topology>
    </subcellularLocation>
</comment>
<keyword evidence="11" id="KW-1185">Reference proteome</keyword>
<dbReference type="InterPro" id="IPR011527">
    <property type="entry name" value="ABC1_TM_dom"/>
</dbReference>
<dbReference type="EC" id="3.4.22.-" evidence="10"/>
<reference evidence="10" key="1">
    <citation type="submission" date="2021-12" db="EMBL/GenBank/DDBJ databases">
        <authorList>
            <person name="Rodrigo-Torres L."/>
            <person name="Arahal R. D."/>
            <person name="Lucena T."/>
        </authorList>
    </citation>
    <scope>NUCLEOTIDE SEQUENCE</scope>
    <source>
        <strain evidence="10">CECT 8226</strain>
    </source>
</reference>
<dbReference type="Proteomes" id="UP000838160">
    <property type="component" value="Unassembled WGS sequence"/>
</dbReference>
<dbReference type="PANTHER" id="PTHR24221:SF248">
    <property type="entry name" value="ABC TRANSPORTER TRANSMEMBRANE REGION"/>
    <property type="match status" value="1"/>
</dbReference>
<keyword evidence="2 7" id="KW-0812">Transmembrane</keyword>
<feature type="domain" description="ABC transporter" evidence="8">
    <location>
        <begin position="486"/>
        <end position="711"/>
    </location>
</feature>
<evidence type="ECO:0000256" key="3">
    <source>
        <dbReference type="ARBA" id="ARBA00022741"/>
    </source>
</evidence>
<evidence type="ECO:0000256" key="7">
    <source>
        <dbReference type="SAM" id="Phobius"/>
    </source>
</evidence>
<proteinExistence type="predicted"/>
<dbReference type="Pfam" id="PF00664">
    <property type="entry name" value="ABC_membrane"/>
    <property type="match status" value="1"/>
</dbReference>
<evidence type="ECO:0000313" key="10">
    <source>
        <dbReference type="EMBL" id="CAH0525766.1"/>
    </source>
</evidence>
<dbReference type="InterPro" id="IPR003593">
    <property type="entry name" value="AAA+_ATPase"/>
</dbReference>
<dbReference type="EMBL" id="CAKLCM010000002">
    <property type="protein sequence ID" value="CAH0525766.1"/>
    <property type="molecule type" value="Genomic_DNA"/>
</dbReference>
<dbReference type="InterPro" id="IPR027417">
    <property type="entry name" value="P-loop_NTPase"/>
</dbReference>
<protein>
    <submittedName>
        <fullName evidence="10">Lactococcin-G-processing and transport ATP-binding protein LagD</fullName>
        <ecNumber evidence="10">3.4.22.-</ecNumber>
    </submittedName>
</protein>
<evidence type="ECO:0000259" key="9">
    <source>
        <dbReference type="PROSITE" id="PS50929"/>
    </source>
</evidence>
<sequence length="712" mass="79296">MSILIDFNNVAQRLADFDTPAYHERYQASPIIRGLAYLLISIEWEGTPNILSDAFVPHANDANSFQLTLERIGYQCNVNKLNSNRELLSQPDICFVQIENLCALYLGHHNGNIVLFDYANNTTFEITPTDTPCRTVTISDYSRLFREPPPESQDKSNWIKYSFYRYNSELKSLIILSFVISVLGALQPFFIMSVYNFALTSSSQVTLYWLTLFAVIVAFSEYLFKKLRVKIISTSGKDLAVHISKNVVSKLLWLPYSMTSTAGVSSQLARLKDIDNFRRLVTAESTLSYFDMPFVIVFIIAIAIMSGTAAIVVFAGLLLMLVFCVYSRYQYTQATSKSSRANAMVSYQWNEILRGIRTIQGLPLLRVIQSRFRACHSQSSEDAERVAVTNSKVQAAGGSLIQVIGTASIVVAVLGVMDGTSDAGAMLATVILVWKALGPIMGIYNSISKFQSLKASAAQINNLMSLNDDKLTLHKSPPIRQFDGLITGSGISHRYQGATTGLTNLGFKIPPRSKTVVAGASGCGKTTLLNIISGMEERYQGAVYVDGYNIKQFNSFRFRKAICHIPFELHIFDGSVEANFIFHSGLIPKQTMLDWLSFFDLMKWMPNGLETEISMDIVQGLPNSVQQKLRLALGLGNIEQQIVIIDEPFCGSEAENAHYFKQLFSDKLSEKTVIFTSNDTHLISTTNFSLVLEQDGNSKYFGMTDKYLASLG</sequence>
<feature type="transmembrane region" description="Helical" evidence="7">
    <location>
        <begin position="173"/>
        <end position="195"/>
    </location>
</feature>
<dbReference type="PROSITE" id="PS50893">
    <property type="entry name" value="ABC_TRANSPORTER_2"/>
    <property type="match status" value="1"/>
</dbReference>
<feature type="transmembrane region" description="Helical" evidence="7">
    <location>
        <begin position="395"/>
        <end position="417"/>
    </location>
</feature>
<feature type="transmembrane region" description="Helical" evidence="7">
    <location>
        <begin position="207"/>
        <end position="224"/>
    </location>
</feature>
<dbReference type="SUPFAM" id="SSF90123">
    <property type="entry name" value="ABC transporter transmembrane region"/>
    <property type="match status" value="1"/>
</dbReference>
<dbReference type="GO" id="GO:0005524">
    <property type="term" value="F:ATP binding"/>
    <property type="evidence" value="ECO:0007669"/>
    <property type="project" value="UniProtKB-KW"/>
</dbReference>
<feature type="transmembrane region" description="Helical" evidence="7">
    <location>
        <begin position="423"/>
        <end position="444"/>
    </location>
</feature>
<evidence type="ECO:0000256" key="6">
    <source>
        <dbReference type="ARBA" id="ARBA00023136"/>
    </source>
</evidence>
<feature type="domain" description="ABC transmembrane type-1" evidence="9">
    <location>
        <begin position="173"/>
        <end position="452"/>
    </location>
</feature>
<evidence type="ECO:0000313" key="11">
    <source>
        <dbReference type="Proteomes" id="UP000838160"/>
    </source>
</evidence>
<keyword evidence="4 10" id="KW-0067">ATP-binding</keyword>
<evidence type="ECO:0000256" key="2">
    <source>
        <dbReference type="ARBA" id="ARBA00022692"/>
    </source>
</evidence>
<dbReference type="GO" id="GO:0016787">
    <property type="term" value="F:hydrolase activity"/>
    <property type="evidence" value="ECO:0007669"/>
    <property type="project" value="UniProtKB-KW"/>
</dbReference>
<dbReference type="SMART" id="SM00382">
    <property type="entry name" value="AAA"/>
    <property type="match status" value="1"/>
</dbReference>
<name>A0ABN8DIE4_9VIBR</name>
<gene>
    <name evidence="10" type="primary">lagD_1</name>
    <name evidence="10" type="ORF">VHP8226_01297</name>
</gene>
<keyword evidence="6 7" id="KW-0472">Membrane</keyword>
<keyword evidence="3" id="KW-0547">Nucleotide-binding</keyword>
<keyword evidence="5 7" id="KW-1133">Transmembrane helix</keyword>
<dbReference type="Gene3D" id="3.40.50.300">
    <property type="entry name" value="P-loop containing nucleotide triphosphate hydrolases"/>
    <property type="match status" value="1"/>
</dbReference>
<dbReference type="SUPFAM" id="SSF52540">
    <property type="entry name" value="P-loop containing nucleoside triphosphate hydrolases"/>
    <property type="match status" value="1"/>
</dbReference>
<feature type="transmembrane region" description="Helical" evidence="7">
    <location>
        <begin position="311"/>
        <end position="329"/>
    </location>
</feature>
<evidence type="ECO:0000256" key="1">
    <source>
        <dbReference type="ARBA" id="ARBA00004651"/>
    </source>
</evidence>
<feature type="transmembrane region" description="Helical" evidence="7">
    <location>
        <begin position="287"/>
        <end position="305"/>
    </location>
</feature>
<dbReference type="RefSeq" id="WP_237484265.1">
    <property type="nucleotide sequence ID" value="NZ_CAKLCM010000002.1"/>
</dbReference>
<dbReference type="Gene3D" id="1.20.1560.10">
    <property type="entry name" value="ABC transporter type 1, transmembrane domain"/>
    <property type="match status" value="1"/>
</dbReference>
<dbReference type="Pfam" id="PF00005">
    <property type="entry name" value="ABC_tran"/>
    <property type="match status" value="1"/>
</dbReference>
<dbReference type="InterPro" id="IPR036640">
    <property type="entry name" value="ABC1_TM_sf"/>
</dbReference>
<evidence type="ECO:0000256" key="4">
    <source>
        <dbReference type="ARBA" id="ARBA00022840"/>
    </source>
</evidence>